<evidence type="ECO:0000256" key="1">
    <source>
        <dbReference type="ARBA" id="ARBA00006484"/>
    </source>
</evidence>
<gene>
    <name evidence="3" type="ORF">EDD26_2512</name>
</gene>
<comment type="caution">
    <text evidence="3">The sequence shown here is derived from an EMBL/GenBank/DDBJ whole genome shotgun (WGS) entry which is preliminary data.</text>
</comment>
<dbReference type="InterPro" id="IPR051122">
    <property type="entry name" value="SDR_DHRS6-like"/>
</dbReference>
<evidence type="ECO:0000313" key="4">
    <source>
        <dbReference type="Proteomes" id="UP000275456"/>
    </source>
</evidence>
<name>A0A3N2AVP4_9MICO</name>
<reference evidence="3 4" key="1">
    <citation type="submission" date="2018-11" db="EMBL/GenBank/DDBJ databases">
        <title>Sequencing the genomes of 1000 actinobacteria strains.</title>
        <authorList>
            <person name="Klenk H.-P."/>
        </authorList>
    </citation>
    <scope>NUCLEOTIDE SEQUENCE [LARGE SCALE GENOMIC DNA]</scope>
    <source>
        <strain evidence="3 4">DSM 9580</strain>
    </source>
</reference>
<dbReference type="OrthoDB" id="3208554at2"/>
<protein>
    <submittedName>
        <fullName evidence="3">NADP-dependent 3-hydroxy acid dehydrogenase YdfG</fullName>
    </submittedName>
</protein>
<keyword evidence="2" id="KW-0560">Oxidoreductase</keyword>
<dbReference type="Pfam" id="PF13561">
    <property type="entry name" value="adh_short_C2"/>
    <property type="match status" value="1"/>
</dbReference>
<sequence>MDLQISDHVVLVVGGTGLIGSAVADAARAEGATVVTAARGEGADVRLDGADDASVDAAVARVLEQHGRIDALVIAAAPPAQSLDPAKQGDPAQVAAAVDGKAMTFLRIANAVIPTMRAAGYGRIVGLSGQNALITGNITGAVRNAALIIAAQSLADELAGTGVAVNVVNPGPVTESPKADVAAGKPGDSSPEQVAFAVLPLLSPRSAISSESIAVGHRVRGAVAL</sequence>
<dbReference type="AlphaFoldDB" id="A0A3N2AVP4"/>
<dbReference type="PANTHER" id="PTHR43477:SF1">
    <property type="entry name" value="DIHYDROANTICAPSIN 7-DEHYDROGENASE"/>
    <property type="match status" value="1"/>
</dbReference>
<dbReference type="PANTHER" id="PTHR43477">
    <property type="entry name" value="DIHYDROANTICAPSIN 7-DEHYDROGENASE"/>
    <property type="match status" value="1"/>
</dbReference>
<keyword evidence="4" id="KW-1185">Reference proteome</keyword>
<dbReference type="PRINTS" id="PR00081">
    <property type="entry name" value="GDHRDH"/>
</dbReference>
<proteinExistence type="inferred from homology"/>
<dbReference type="RefSeq" id="WP_123698013.1">
    <property type="nucleotide sequence ID" value="NZ_RKHJ01000001.1"/>
</dbReference>
<dbReference type="GO" id="GO:0016491">
    <property type="term" value="F:oxidoreductase activity"/>
    <property type="evidence" value="ECO:0007669"/>
    <property type="project" value="UniProtKB-KW"/>
</dbReference>
<evidence type="ECO:0000313" key="3">
    <source>
        <dbReference type="EMBL" id="ROR67109.1"/>
    </source>
</evidence>
<dbReference type="Gene3D" id="3.40.50.720">
    <property type="entry name" value="NAD(P)-binding Rossmann-like Domain"/>
    <property type="match status" value="1"/>
</dbReference>
<comment type="similarity">
    <text evidence="1">Belongs to the short-chain dehydrogenases/reductases (SDR) family.</text>
</comment>
<dbReference type="EMBL" id="RKHJ01000001">
    <property type="protein sequence ID" value="ROR67109.1"/>
    <property type="molecule type" value="Genomic_DNA"/>
</dbReference>
<organism evidence="3 4">
    <name type="scientific">Agrococcus jenensis</name>
    <dbReference type="NCBI Taxonomy" id="46353"/>
    <lineage>
        <taxon>Bacteria</taxon>
        <taxon>Bacillati</taxon>
        <taxon>Actinomycetota</taxon>
        <taxon>Actinomycetes</taxon>
        <taxon>Micrococcales</taxon>
        <taxon>Microbacteriaceae</taxon>
        <taxon>Agrococcus</taxon>
    </lineage>
</organism>
<evidence type="ECO:0000256" key="2">
    <source>
        <dbReference type="ARBA" id="ARBA00023002"/>
    </source>
</evidence>
<dbReference type="SUPFAM" id="SSF51735">
    <property type="entry name" value="NAD(P)-binding Rossmann-fold domains"/>
    <property type="match status" value="1"/>
</dbReference>
<dbReference type="InterPro" id="IPR002347">
    <property type="entry name" value="SDR_fam"/>
</dbReference>
<dbReference type="CDD" id="cd05233">
    <property type="entry name" value="SDR_c"/>
    <property type="match status" value="1"/>
</dbReference>
<dbReference type="Proteomes" id="UP000275456">
    <property type="component" value="Unassembled WGS sequence"/>
</dbReference>
<dbReference type="InterPro" id="IPR036291">
    <property type="entry name" value="NAD(P)-bd_dom_sf"/>
</dbReference>
<accession>A0A3N2AVP4</accession>